<gene>
    <name evidence="1" type="ORF">GGQ68_003622</name>
</gene>
<dbReference type="AlphaFoldDB" id="A0A7W6DQD7"/>
<comment type="caution">
    <text evidence="1">The sequence shown here is derived from an EMBL/GenBank/DDBJ whole genome shotgun (WGS) entry which is preliminary data.</text>
</comment>
<evidence type="ECO:0000313" key="1">
    <source>
        <dbReference type="EMBL" id="MBB3987276.1"/>
    </source>
</evidence>
<organism evidence="1 2">
    <name type="scientific">Sagittula marina</name>
    <dbReference type="NCBI Taxonomy" id="943940"/>
    <lineage>
        <taxon>Bacteria</taxon>
        <taxon>Pseudomonadati</taxon>
        <taxon>Pseudomonadota</taxon>
        <taxon>Alphaproteobacteria</taxon>
        <taxon>Rhodobacterales</taxon>
        <taxon>Roseobacteraceae</taxon>
        <taxon>Sagittula</taxon>
    </lineage>
</organism>
<name>A0A7W6DQD7_9RHOB</name>
<proteinExistence type="predicted"/>
<keyword evidence="2" id="KW-1185">Reference proteome</keyword>
<reference evidence="1 2" key="1">
    <citation type="submission" date="2020-08" db="EMBL/GenBank/DDBJ databases">
        <title>Genomic Encyclopedia of Type Strains, Phase IV (KMG-IV): sequencing the most valuable type-strain genomes for metagenomic binning, comparative biology and taxonomic classification.</title>
        <authorList>
            <person name="Goeker M."/>
        </authorList>
    </citation>
    <scope>NUCLEOTIDE SEQUENCE [LARGE SCALE GENOMIC DNA]</scope>
    <source>
        <strain evidence="1 2">DSM 102235</strain>
    </source>
</reference>
<evidence type="ECO:0000313" key="2">
    <source>
        <dbReference type="Proteomes" id="UP000541426"/>
    </source>
</evidence>
<protein>
    <submittedName>
        <fullName evidence="1">Acyl-CoA reductase-like NAD-dependent aldehyde dehydrogenase</fullName>
    </submittedName>
</protein>
<dbReference type="Proteomes" id="UP000541426">
    <property type="component" value="Unassembled WGS sequence"/>
</dbReference>
<dbReference type="RefSeq" id="WP_343055973.1">
    <property type="nucleotide sequence ID" value="NZ_BAABBZ010000058.1"/>
</dbReference>
<dbReference type="EMBL" id="JACIEJ010000009">
    <property type="protein sequence ID" value="MBB3987276.1"/>
    <property type="molecule type" value="Genomic_DNA"/>
</dbReference>
<sequence>MTSLAALEKCHTAFSARKLKTLDERAQTIARIGEELTARKEEFAQ</sequence>
<accession>A0A7W6DQD7</accession>